<dbReference type="EMBL" id="JAHLQI010000001">
    <property type="protein sequence ID" value="MBU5489556.1"/>
    <property type="molecule type" value="Genomic_DNA"/>
</dbReference>
<sequence>MITIEHTVSESVFVHAQVAAELTQKIKPLSSTVRLVKDNASVDANSILSIIGMAIKGGDHISFVLSGDSEKQDAKTLSAYLSEKL</sequence>
<organism evidence="2 3">
    <name type="scientific">Butyricicoccus intestinisimiae</name>
    <dbReference type="NCBI Taxonomy" id="2841509"/>
    <lineage>
        <taxon>Bacteria</taxon>
        <taxon>Bacillati</taxon>
        <taxon>Bacillota</taxon>
        <taxon>Clostridia</taxon>
        <taxon>Eubacteriales</taxon>
        <taxon>Butyricicoccaceae</taxon>
        <taxon>Butyricicoccus</taxon>
    </lineage>
</organism>
<evidence type="ECO:0000313" key="2">
    <source>
        <dbReference type="EMBL" id="MBU5489556.1"/>
    </source>
</evidence>
<dbReference type="RefSeq" id="WP_216469148.1">
    <property type="nucleotide sequence ID" value="NZ_JAHLQI010000001.1"/>
</dbReference>
<dbReference type="PROSITE" id="PS51350">
    <property type="entry name" value="PTS_HPR_DOM"/>
    <property type="match status" value="1"/>
</dbReference>
<protein>
    <submittedName>
        <fullName evidence="2">HPr family phosphocarrier protein</fullName>
    </submittedName>
</protein>
<evidence type="ECO:0000259" key="1">
    <source>
        <dbReference type="PROSITE" id="PS51350"/>
    </source>
</evidence>
<proteinExistence type="predicted"/>
<dbReference type="Pfam" id="PF00381">
    <property type="entry name" value="PTS-HPr"/>
    <property type="match status" value="1"/>
</dbReference>
<comment type="caution">
    <text evidence="2">The sequence shown here is derived from an EMBL/GenBank/DDBJ whole genome shotgun (WGS) entry which is preliminary data.</text>
</comment>
<evidence type="ECO:0000313" key="3">
    <source>
        <dbReference type="Proteomes" id="UP000783588"/>
    </source>
</evidence>
<dbReference type="InterPro" id="IPR000032">
    <property type="entry name" value="HPr-like"/>
</dbReference>
<dbReference type="Proteomes" id="UP000783588">
    <property type="component" value="Unassembled WGS sequence"/>
</dbReference>
<keyword evidence="3" id="KW-1185">Reference proteome</keyword>
<accession>A0ABS6EPF3</accession>
<gene>
    <name evidence="2" type="ORF">KQI75_02765</name>
</gene>
<name>A0ABS6EPF3_9FIRM</name>
<reference evidence="2 3" key="1">
    <citation type="submission" date="2021-06" db="EMBL/GenBank/DDBJ databases">
        <authorList>
            <person name="Sun Q."/>
            <person name="Li D."/>
        </authorList>
    </citation>
    <scope>NUCLEOTIDE SEQUENCE [LARGE SCALE GENOMIC DNA]</scope>
    <source>
        <strain evidence="2 3">MSJd-7</strain>
    </source>
</reference>
<feature type="domain" description="HPr" evidence="1">
    <location>
        <begin position="1"/>
        <end position="85"/>
    </location>
</feature>